<gene>
    <name evidence="4" type="primary">axeA1_3</name>
    <name evidence="4" type="ORF">PDESU_02066</name>
</gene>
<dbReference type="PANTHER" id="PTHR48081:SF30">
    <property type="entry name" value="ACETYL-HYDROLASE LIPR-RELATED"/>
    <property type="match status" value="1"/>
</dbReference>
<dbReference type="EMBL" id="CAAHFG010000001">
    <property type="protein sequence ID" value="VGO13509.1"/>
    <property type="molecule type" value="Genomic_DNA"/>
</dbReference>
<dbReference type="InterPro" id="IPR029058">
    <property type="entry name" value="AB_hydrolase_fold"/>
</dbReference>
<keyword evidence="2" id="KW-0378">Hydrolase</keyword>
<organism evidence="4 5">
    <name type="scientific">Pontiella desulfatans</name>
    <dbReference type="NCBI Taxonomy" id="2750659"/>
    <lineage>
        <taxon>Bacteria</taxon>
        <taxon>Pseudomonadati</taxon>
        <taxon>Kiritimatiellota</taxon>
        <taxon>Kiritimatiellia</taxon>
        <taxon>Kiritimatiellales</taxon>
        <taxon>Pontiellaceae</taxon>
        <taxon>Pontiella</taxon>
    </lineage>
</organism>
<dbReference type="Proteomes" id="UP000366872">
    <property type="component" value="Unassembled WGS sequence"/>
</dbReference>
<protein>
    <submittedName>
        <fullName evidence="4">Acetylxylan esterase</fullName>
    </submittedName>
</protein>
<comment type="similarity">
    <text evidence="1">Belongs to the 'GDXG' lipolytic enzyme family.</text>
</comment>
<keyword evidence="5" id="KW-1185">Reference proteome</keyword>
<proteinExistence type="inferred from homology"/>
<evidence type="ECO:0000313" key="4">
    <source>
        <dbReference type="EMBL" id="VGO13509.1"/>
    </source>
</evidence>
<dbReference type="InterPro" id="IPR013094">
    <property type="entry name" value="AB_hydrolase_3"/>
</dbReference>
<dbReference type="AlphaFoldDB" id="A0A6C2U117"/>
<feature type="domain" description="Alpha/beta hydrolase fold-3" evidence="3">
    <location>
        <begin position="69"/>
        <end position="270"/>
    </location>
</feature>
<reference evidence="4 5" key="1">
    <citation type="submission" date="2019-04" db="EMBL/GenBank/DDBJ databases">
        <authorList>
            <person name="Van Vliet M D."/>
        </authorList>
    </citation>
    <scope>NUCLEOTIDE SEQUENCE [LARGE SCALE GENOMIC DNA]</scope>
    <source>
        <strain evidence="4 5">F1</strain>
    </source>
</reference>
<dbReference type="GO" id="GO:0004806">
    <property type="term" value="F:triacylglycerol lipase activity"/>
    <property type="evidence" value="ECO:0007669"/>
    <property type="project" value="TreeGrafter"/>
</dbReference>
<evidence type="ECO:0000313" key="5">
    <source>
        <dbReference type="Proteomes" id="UP000366872"/>
    </source>
</evidence>
<dbReference type="SUPFAM" id="SSF53474">
    <property type="entry name" value="alpha/beta-Hydrolases"/>
    <property type="match status" value="1"/>
</dbReference>
<dbReference type="RefSeq" id="WP_168442140.1">
    <property type="nucleotide sequence ID" value="NZ_CAAHFG010000001.1"/>
</dbReference>
<dbReference type="Gene3D" id="3.40.50.1820">
    <property type="entry name" value="alpha/beta hydrolase"/>
    <property type="match status" value="1"/>
</dbReference>
<name>A0A6C2U117_PONDE</name>
<dbReference type="Pfam" id="PF07859">
    <property type="entry name" value="Abhydrolase_3"/>
    <property type="match status" value="1"/>
</dbReference>
<evidence type="ECO:0000256" key="2">
    <source>
        <dbReference type="ARBA" id="ARBA00022801"/>
    </source>
</evidence>
<dbReference type="PANTHER" id="PTHR48081">
    <property type="entry name" value="AB HYDROLASE SUPERFAMILY PROTEIN C4A8.06C"/>
    <property type="match status" value="1"/>
</dbReference>
<dbReference type="InterPro" id="IPR050300">
    <property type="entry name" value="GDXG_lipolytic_enzyme"/>
</dbReference>
<evidence type="ECO:0000259" key="3">
    <source>
        <dbReference type="Pfam" id="PF07859"/>
    </source>
</evidence>
<accession>A0A6C2U117</accession>
<evidence type="ECO:0000256" key="1">
    <source>
        <dbReference type="ARBA" id="ARBA00010515"/>
    </source>
</evidence>
<sequence length="317" mass="35073">MTRWIAGIGVALAMAGTCELQASEFSDKIQASFDAGNPKPTKIFKLRDQVEVHYFAPTQPIESGNNPAFVYIHGGGWRGGNPKGSYRWCRYLAEHGVSVFTIRYQRANEKKGIKPIQCVKDAKTAMRWVRANAKKFGINPDKIAVAGNSAGGHLATALVTIKNYTDAGDDLSVSCRPDLLLLASPVIDNGPGGYGNGHPTTKQADYRVKGFWRDFSPIHNLNKNLPDSFVIMGDEDPLIRVVSVELFGQAVAESSSEFEWWVFPGKGHGLFSSKESYLTPELMHIFYRWHVFLAKHEYLPAPLSAGDEVQTLVEKKN</sequence>